<dbReference type="STRING" id="743788.S8DKE7"/>
<organism evidence="1 2">
    <name type="scientific">Fomitopsis schrenkii</name>
    <name type="common">Brown rot fungus</name>
    <dbReference type="NCBI Taxonomy" id="2126942"/>
    <lineage>
        <taxon>Eukaryota</taxon>
        <taxon>Fungi</taxon>
        <taxon>Dikarya</taxon>
        <taxon>Basidiomycota</taxon>
        <taxon>Agaricomycotina</taxon>
        <taxon>Agaricomycetes</taxon>
        <taxon>Polyporales</taxon>
        <taxon>Fomitopsis</taxon>
    </lineage>
</organism>
<evidence type="ECO:0000313" key="1">
    <source>
        <dbReference type="EMBL" id="EPS93227.1"/>
    </source>
</evidence>
<dbReference type="AlphaFoldDB" id="S8DKE7"/>
<dbReference type="Proteomes" id="UP000015241">
    <property type="component" value="Unassembled WGS sequence"/>
</dbReference>
<accession>S8DKE7</accession>
<reference evidence="1 2" key="1">
    <citation type="journal article" date="2012" name="Science">
        <title>The Paleozoic origin of enzymatic lignin decomposition reconstructed from 31 fungal genomes.</title>
        <authorList>
            <person name="Floudas D."/>
            <person name="Binder M."/>
            <person name="Riley R."/>
            <person name="Barry K."/>
            <person name="Blanchette R.A."/>
            <person name="Henrissat B."/>
            <person name="Martinez A.T."/>
            <person name="Otillar R."/>
            <person name="Spatafora J.W."/>
            <person name="Yadav J.S."/>
            <person name="Aerts A."/>
            <person name="Benoit I."/>
            <person name="Boyd A."/>
            <person name="Carlson A."/>
            <person name="Copeland A."/>
            <person name="Coutinho P.M."/>
            <person name="de Vries R.P."/>
            <person name="Ferreira P."/>
            <person name="Findley K."/>
            <person name="Foster B."/>
            <person name="Gaskell J."/>
            <person name="Glotzer D."/>
            <person name="Gorecki P."/>
            <person name="Heitman J."/>
            <person name="Hesse C."/>
            <person name="Hori C."/>
            <person name="Igarashi K."/>
            <person name="Jurgens J.A."/>
            <person name="Kallen N."/>
            <person name="Kersten P."/>
            <person name="Kohler A."/>
            <person name="Kuees U."/>
            <person name="Kumar T.K.A."/>
            <person name="Kuo A."/>
            <person name="LaButti K."/>
            <person name="Larrondo L.F."/>
            <person name="Lindquist E."/>
            <person name="Ling A."/>
            <person name="Lombard V."/>
            <person name="Lucas S."/>
            <person name="Lundell T."/>
            <person name="Martin R."/>
            <person name="McLaughlin D.J."/>
            <person name="Morgenstern I."/>
            <person name="Morin E."/>
            <person name="Murat C."/>
            <person name="Nagy L.G."/>
            <person name="Nolan M."/>
            <person name="Ohm R.A."/>
            <person name="Patyshakuliyeva A."/>
            <person name="Rokas A."/>
            <person name="Ruiz-Duenas F.J."/>
            <person name="Sabat G."/>
            <person name="Salamov A."/>
            <person name="Samejima M."/>
            <person name="Schmutz J."/>
            <person name="Slot J.C."/>
            <person name="St John F."/>
            <person name="Stenlid J."/>
            <person name="Sun H."/>
            <person name="Sun S."/>
            <person name="Syed K."/>
            <person name="Tsang A."/>
            <person name="Wiebenga A."/>
            <person name="Young D."/>
            <person name="Pisabarro A."/>
            <person name="Eastwood D.C."/>
            <person name="Martin F."/>
            <person name="Cullen D."/>
            <person name="Grigoriev I.V."/>
            <person name="Hibbett D.S."/>
        </authorList>
    </citation>
    <scope>NUCLEOTIDE SEQUENCE</scope>
    <source>
        <strain evidence="2">FP-58527</strain>
    </source>
</reference>
<name>S8DKE7_FOMSC</name>
<evidence type="ECO:0000313" key="2">
    <source>
        <dbReference type="Proteomes" id="UP000015241"/>
    </source>
</evidence>
<dbReference type="EMBL" id="KE504289">
    <property type="protein sequence ID" value="EPS93227.1"/>
    <property type="molecule type" value="Genomic_DNA"/>
</dbReference>
<dbReference type="OrthoDB" id="2840473at2759"/>
<gene>
    <name evidence="1" type="ORF">FOMPIDRAFT_14911</name>
</gene>
<feature type="non-terminal residue" evidence="1">
    <location>
        <position position="75"/>
    </location>
</feature>
<dbReference type="HOGENOM" id="CLU_159031_1_0_1"/>
<feature type="non-terminal residue" evidence="1">
    <location>
        <position position="1"/>
    </location>
</feature>
<proteinExistence type="predicted"/>
<sequence>EPHIDFLKNTRASSNWKVVYPTDHKNSDKMSRSLILINTRHSTNTWTPIPIHSPDITAITLCTSAGLLHLFNVYN</sequence>
<dbReference type="Gene3D" id="3.60.10.10">
    <property type="entry name" value="Endonuclease/exonuclease/phosphatase"/>
    <property type="match status" value="1"/>
</dbReference>
<keyword evidence="2" id="KW-1185">Reference proteome</keyword>
<protein>
    <submittedName>
        <fullName evidence="1">Uncharacterized protein</fullName>
    </submittedName>
</protein>
<dbReference type="InParanoid" id="S8DKE7"/>
<dbReference type="InterPro" id="IPR036691">
    <property type="entry name" value="Endo/exonu/phosph_ase_sf"/>
</dbReference>
<dbReference type="SUPFAM" id="SSF56219">
    <property type="entry name" value="DNase I-like"/>
    <property type="match status" value="1"/>
</dbReference>